<organism evidence="5 6">
    <name type="scientific">Zostera marina</name>
    <name type="common">Eelgrass</name>
    <dbReference type="NCBI Taxonomy" id="29655"/>
    <lineage>
        <taxon>Eukaryota</taxon>
        <taxon>Viridiplantae</taxon>
        <taxon>Streptophyta</taxon>
        <taxon>Embryophyta</taxon>
        <taxon>Tracheophyta</taxon>
        <taxon>Spermatophyta</taxon>
        <taxon>Magnoliopsida</taxon>
        <taxon>Liliopsida</taxon>
        <taxon>Zosteraceae</taxon>
        <taxon>Zostera</taxon>
    </lineage>
</organism>
<accession>A0A0K9PI85</accession>
<dbReference type="Gene3D" id="1.10.287.1490">
    <property type="match status" value="1"/>
</dbReference>
<protein>
    <recommendedName>
        <fullName evidence="7">WEB family protein</fullName>
    </recommendedName>
</protein>
<keyword evidence="2 3" id="KW-0175">Coiled coil</keyword>
<feature type="region of interest" description="Disordered" evidence="4">
    <location>
        <begin position="761"/>
        <end position="788"/>
    </location>
</feature>
<feature type="region of interest" description="Disordered" evidence="4">
    <location>
        <begin position="1"/>
        <end position="62"/>
    </location>
</feature>
<comment type="similarity">
    <text evidence="1">Belongs to the WEB family.</text>
</comment>
<evidence type="ECO:0000256" key="1">
    <source>
        <dbReference type="ARBA" id="ARBA00005485"/>
    </source>
</evidence>
<dbReference type="EMBL" id="LFYR01000825">
    <property type="protein sequence ID" value="KMZ68646.1"/>
    <property type="molecule type" value="Genomic_DNA"/>
</dbReference>
<dbReference type="InterPro" id="IPR008545">
    <property type="entry name" value="Web"/>
</dbReference>
<evidence type="ECO:0000256" key="3">
    <source>
        <dbReference type="SAM" id="Coils"/>
    </source>
</evidence>
<dbReference type="GO" id="GO:0007131">
    <property type="term" value="P:reciprocal meiotic recombination"/>
    <property type="evidence" value="ECO:0000318"/>
    <property type="project" value="GO_Central"/>
</dbReference>
<dbReference type="OMA" id="QHEHYET"/>
<keyword evidence="6" id="KW-1185">Reference proteome</keyword>
<sequence>MLPSRTRSSALAAGSPKAGKFGRSPSSKKSETGSQLSNDRSPRSVESARSANVLDRRGSDNKLMNLQEQLNLAQEELKKVKERLPFIEKEKENALEEVSEARQLANDATNKLSEALEALRKADEDTEIERFRSIELEQAGIEAAQQSEDAWEKKIECVRNQHAVDISALLKTTEELQKLQKQLRMTTEAKNTALMHANDAMKIAEMNAEKVENLTEEVAHFKSLIGSYKIVDGNTGSEQDADHLGVVENVEVKKLRYEVEKAKEVEKRLVELGTVIEGLKMEVTDGKIRELDAKEQLDAWKNKTELLEWKFDESTKCERSTLDSLMSTMKQLDTCTTKLEVNMSEIGAFKEKIKLLETDIAKHKCDNDELQRSLKKSIEQVLDMEKTVEGLKLDIKTLEEEKMEIIENDKKVAVQLHSVAEEKEKIMNELDNCRDELETSKNALDDLASFLKEASNETRETKEKLVEKQNEVANAKEQIVELNQSLKSTEERYMAMLSDAREEIVGLEEKIERLEIEVHNSKSEWDRKEQSFIGASKKLEEERNIVKEEIDAVVGKLKETELEKISARKENALLLERIKEVEIDKVTASQAMEEAKMESLKLKEILLNNETQLQSITQQNHQLREKEEVALQRIKELSLLIEETSVEKENGFFEFEKEHKINPHENSPQDEEQLKEVVNGHIKEPDEESEVDDHQTKKVRSRETSSDRENFSSPEIEPEMNSAEEGSECKSENGSLLLVDNLKNNVRPDVSESEVERDIFPVENIKNSEPESKLDTENLPTTNGGGLAEEIPELMGENVKNETSVEDNIISVENINKGCESPNSKEKQQKKKNVILSRFGSLLKKKNGKK</sequence>
<feature type="compositionally biased region" description="Polar residues" evidence="4">
    <location>
        <begin position="24"/>
        <end position="39"/>
    </location>
</feature>
<dbReference type="PANTHER" id="PTHR23160">
    <property type="entry name" value="SYNAPTONEMAL COMPLEX PROTEIN-RELATED"/>
    <property type="match status" value="1"/>
</dbReference>
<comment type="caution">
    <text evidence="5">The sequence shown here is derived from an EMBL/GenBank/DDBJ whole genome shotgun (WGS) entry which is preliminary data.</text>
</comment>
<evidence type="ECO:0000313" key="5">
    <source>
        <dbReference type="EMBL" id="KMZ68646.1"/>
    </source>
</evidence>
<evidence type="ECO:0000256" key="4">
    <source>
        <dbReference type="SAM" id="MobiDB-lite"/>
    </source>
</evidence>
<proteinExistence type="inferred from homology"/>
<dbReference type="Proteomes" id="UP000036987">
    <property type="component" value="Unassembled WGS sequence"/>
</dbReference>
<feature type="compositionally biased region" description="Basic and acidic residues" evidence="4">
    <location>
        <begin position="692"/>
        <end position="710"/>
    </location>
</feature>
<dbReference type="OrthoDB" id="6350175at2759"/>
<feature type="coiled-coil region" evidence="3">
    <location>
        <begin position="353"/>
        <end position="633"/>
    </location>
</feature>
<name>A0A0K9PI85_ZOSMR</name>
<feature type="region of interest" description="Disordered" evidence="4">
    <location>
        <begin position="682"/>
        <end position="731"/>
    </location>
</feature>
<dbReference type="STRING" id="29655.A0A0K9PI85"/>
<gene>
    <name evidence="5" type="ORF">ZOSMA_234G00200</name>
</gene>
<evidence type="ECO:0008006" key="7">
    <source>
        <dbReference type="Google" id="ProtNLM"/>
    </source>
</evidence>
<evidence type="ECO:0000256" key="2">
    <source>
        <dbReference type="ARBA" id="ARBA00023054"/>
    </source>
</evidence>
<reference evidence="6" key="1">
    <citation type="journal article" date="2016" name="Nature">
        <title>The genome of the seagrass Zostera marina reveals angiosperm adaptation to the sea.</title>
        <authorList>
            <person name="Olsen J.L."/>
            <person name="Rouze P."/>
            <person name="Verhelst B."/>
            <person name="Lin Y.-C."/>
            <person name="Bayer T."/>
            <person name="Collen J."/>
            <person name="Dattolo E."/>
            <person name="De Paoli E."/>
            <person name="Dittami S."/>
            <person name="Maumus F."/>
            <person name="Michel G."/>
            <person name="Kersting A."/>
            <person name="Lauritano C."/>
            <person name="Lohaus R."/>
            <person name="Toepel M."/>
            <person name="Tonon T."/>
            <person name="Vanneste K."/>
            <person name="Amirebrahimi M."/>
            <person name="Brakel J."/>
            <person name="Bostroem C."/>
            <person name="Chovatia M."/>
            <person name="Grimwood J."/>
            <person name="Jenkins J.W."/>
            <person name="Jueterbock A."/>
            <person name="Mraz A."/>
            <person name="Stam W.T."/>
            <person name="Tice H."/>
            <person name="Bornberg-Bauer E."/>
            <person name="Green P.J."/>
            <person name="Pearson G.A."/>
            <person name="Procaccini G."/>
            <person name="Duarte C.M."/>
            <person name="Schmutz J."/>
            <person name="Reusch T.B.H."/>
            <person name="Van de Peer Y."/>
        </authorList>
    </citation>
    <scope>NUCLEOTIDE SEQUENCE [LARGE SCALE GENOMIC DNA]</scope>
    <source>
        <strain evidence="6">cv. Finnish</strain>
    </source>
</reference>
<dbReference type="PANTHER" id="PTHR23160:SF20">
    <property type="entry name" value="OS02G0439200 PROTEIN"/>
    <property type="match status" value="1"/>
</dbReference>
<dbReference type="Pfam" id="PF05701">
    <property type="entry name" value="WEMBL"/>
    <property type="match status" value="1"/>
</dbReference>
<evidence type="ECO:0000313" key="6">
    <source>
        <dbReference type="Proteomes" id="UP000036987"/>
    </source>
</evidence>
<dbReference type="AlphaFoldDB" id="A0A0K9PI85"/>
<feature type="compositionally biased region" description="Basic and acidic residues" evidence="4">
    <location>
        <begin position="761"/>
        <end position="776"/>
    </location>
</feature>